<name>A0A183DZE8_9BILA</name>
<evidence type="ECO:0000313" key="5">
    <source>
        <dbReference type="WBParaSite" id="GPUH_0001410401-mRNA-1"/>
    </source>
</evidence>
<dbReference type="Gene3D" id="1.20.58.530">
    <property type="match status" value="1"/>
</dbReference>
<proteinExistence type="inferred from homology"/>
<dbReference type="WBParaSite" id="GPUH_0001410401-mRNA-1">
    <property type="protein sequence ID" value="GPUH_0001410401-mRNA-1"/>
    <property type="gene ID" value="GPUH_0001410401"/>
</dbReference>
<dbReference type="EMBL" id="UYRT01080871">
    <property type="protein sequence ID" value="VDN23542.1"/>
    <property type="molecule type" value="Genomic_DNA"/>
</dbReference>
<protein>
    <submittedName>
        <fullName evidence="5">Myosin motor domain-containing protein</fullName>
    </submittedName>
</protein>
<keyword evidence="4" id="KW-1185">Reference proteome</keyword>
<reference evidence="3 4" key="2">
    <citation type="submission" date="2018-11" db="EMBL/GenBank/DDBJ databases">
        <authorList>
            <consortium name="Pathogen Informatics"/>
        </authorList>
    </citation>
    <scope>NUCLEOTIDE SEQUENCE [LARGE SCALE GENOMIC DNA]</scope>
</reference>
<dbReference type="AlphaFoldDB" id="A0A183DZE8"/>
<dbReference type="SUPFAM" id="SSF52540">
    <property type="entry name" value="P-loop containing nucleoside triphosphate hydrolases"/>
    <property type="match status" value="1"/>
</dbReference>
<evidence type="ECO:0000259" key="2">
    <source>
        <dbReference type="PROSITE" id="PS51456"/>
    </source>
</evidence>
<dbReference type="GO" id="GO:0003779">
    <property type="term" value="F:actin binding"/>
    <property type="evidence" value="ECO:0007669"/>
    <property type="project" value="UniProtKB-KW"/>
</dbReference>
<comment type="similarity">
    <text evidence="1">Belongs to the TRAFAC class myosin-kinesin ATPase superfamily. Myosin family.</text>
</comment>
<dbReference type="GO" id="GO:0005524">
    <property type="term" value="F:ATP binding"/>
    <property type="evidence" value="ECO:0007669"/>
    <property type="project" value="InterPro"/>
</dbReference>
<feature type="domain" description="Myosin motor" evidence="2">
    <location>
        <begin position="1"/>
        <end position="52"/>
    </location>
</feature>
<dbReference type="Proteomes" id="UP000271098">
    <property type="component" value="Unassembled WGS sequence"/>
</dbReference>
<accession>A0A183DZE8</accession>
<dbReference type="GO" id="GO:0003774">
    <property type="term" value="F:cytoskeletal motor activity"/>
    <property type="evidence" value="ECO:0007669"/>
    <property type="project" value="InterPro"/>
</dbReference>
<sequence>MNGFEQFCINLYSERLEWYYQQKMLRELQLEYQKEDISGVDVRVIIFSTNNI</sequence>
<keyword evidence="1" id="KW-0505">Motor protein</keyword>
<keyword evidence="1" id="KW-0009">Actin-binding</keyword>
<evidence type="ECO:0000313" key="3">
    <source>
        <dbReference type="EMBL" id="VDN23542.1"/>
    </source>
</evidence>
<dbReference type="InterPro" id="IPR001609">
    <property type="entry name" value="Myosin_head_motor_dom-like"/>
</dbReference>
<gene>
    <name evidence="3" type="ORF">GPUH_LOCUS14088</name>
</gene>
<evidence type="ECO:0000256" key="1">
    <source>
        <dbReference type="PROSITE-ProRule" id="PRU00782"/>
    </source>
</evidence>
<comment type="caution">
    <text evidence="1">Lacks conserved residue(s) required for the propagation of feature annotation.</text>
</comment>
<reference evidence="5" key="1">
    <citation type="submission" date="2016-06" db="UniProtKB">
        <authorList>
            <consortium name="WormBaseParasite"/>
        </authorList>
    </citation>
    <scope>IDENTIFICATION</scope>
</reference>
<dbReference type="InterPro" id="IPR027417">
    <property type="entry name" value="P-loop_NTPase"/>
</dbReference>
<evidence type="ECO:0000313" key="4">
    <source>
        <dbReference type="Proteomes" id="UP000271098"/>
    </source>
</evidence>
<organism evidence="5">
    <name type="scientific">Gongylonema pulchrum</name>
    <dbReference type="NCBI Taxonomy" id="637853"/>
    <lineage>
        <taxon>Eukaryota</taxon>
        <taxon>Metazoa</taxon>
        <taxon>Ecdysozoa</taxon>
        <taxon>Nematoda</taxon>
        <taxon>Chromadorea</taxon>
        <taxon>Rhabditida</taxon>
        <taxon>Spirurina</taxon>
        <taxon>Spiruromorpha</taxon>
        <taxon>Spiruroidea</taxon>
        <taxon>Gongylonematidae</taxon>
        <taxon>Gongylonema</taxon>
    </lineage>
</organism>
<keyword evidence="1" id="KW-0518">Myosin</keyword>
<dbReference type="GO" id="GO:0016459">
    <property type="term" value="C:myosin complex"/>
    <property type="evidence" value="ECO:0007669"/>
    <property type="project" value="UniProtKB-KW"/>
</dbReference>
<dbReference type="PROSITE" id="PS51456">
    <property type="entry name" value="MYOSIN_MOTOR"/>
    <property type="match status" value="1"/>
</dbReference>